<accession>V5ICC5</accession>
<reference evidence="2" key="1">
    <citation type="journal article" date="2015" name="Sci. Rep.">
        <title>Tissue- and time-dependent transcription in Ixodes ricinus salivary glands and midguts when blood feeding on the vertebrate host.</title>
        <authorList>
            <person name="Kotsyfakis M."/>
            <person name="Schwarz A."/>
            <person name="Erhart J."/>
            <person name="Ribeiro J.M."/>
        </authorList>
    </citation>
    <scope>NUCLEOTIDE SEQUENCE</scope>
    <source>
        <tissue evidence="2">Salivary gland and midgut</tissue>
    </source>
</reference>
<feature type="signal peptide" evidence="1">
    <location>
        <begin position="1"/>
        <end position="25"/>
    </location>
</feature>
<organism evidence="2">
    <name type="scientific">Ixodes ricinus</name>
    <name type="common">Common tick</name>
    <name type="synonym">Acarus ricinus</name>
    <dbReference type="NCBI Taxonomy" id="34613"/>
    <lineage>
        <taxon>Eukaryota</taxon>
        <taxon>Metazoa</taxon>
        <taxon>Ecdysozoa</taxon>
        <taxon>Arthropoda</taxon>
        <taxon>Chelicerata</taxon>
        <taxon>Arachnida</taxon>
        <taxon>Acari</taxon>
        <taxon>Parasitiformes</taxon>
        <taxon>Ixodida</taxon>
        <taxon>Ixodoidea</taxon>
        <taxon>Ixodidae</taxon>
        <taxon>Ixodinae</taxon>
        <taxon>Ixodes</taxon>
    </lineage>
</organism>
<protein>
    <submittedName>
        <fullName evidence="2">Putative secreted protein</fullName>
    </submittedName>
</protein>
<name>V5ICC5_IXORI</name>
<proteinExistence type="evidence at transcript level"/>
<sequence>MSIWPIRKMQLVLFAMVLILPAVQSGGFLTGSGIHDDCEDILIECGDKQCRLVGSGDFSDYDPQFCTLICTGPARPKLPNGVCTPGVGLNCTSGARETLRNWHQGLQSTLNGVLKKWCQSFPKN</sequence>
<feature type="chain" id="PRO_5004736836" evidence="1">
    <location>
        <begin position="26"/>
        <end position="124"/>
    </location>
</feature>
<evidence type="ECO:0000256" key="1">
    <source>
        <dbReference type="SAM" id="SignalP"/>
    </source>
</evidence>
<keyword evidence="1" id="KW-0732">Signal</keyword>
<evidence type="ECO:0000313" key="2">
    <source>
        <dbReference type="EMBL" id="JAB70541.1"/>
    </source>
</evidence>
<dbReference type="EMBL" id="GANP01013927">
    <property type="protein sequence ID" value="JAB70541.1"/>
    <property type="molecule type" value="mRNA"/>
</dbReference>
<dbReference type="AlphaFoldDB" id="V5ICC5"/>